<reference evidence="1 2" key="1">
    <citation type="journal article" date="2020" name="Phytopathology">
        <title>Genome Sequence Resources of Colletotrichum truncatum, C. plurivorum, C. musicola, and C. sojae: Four Species Pathogenic to Soybean (Glycine max).</title>
        <authorList>
            <person name="Rogerio F."/>
            <person name="Boufleur T.R."/>
            <person name="Ciampi-Guillardi M."/>
            <person name="Sukno S.A."/>
            <person name="Thon M.R."/>
            <person name="Massola Junior N.S."/>
            <person name="Baroncelli R."/>
        </authorList>
    </citation>
    <scope>NUCLEOTIDE SEQUENCE [LARGE SCALE GENOMIC DNA]</scope>
    <source>
        <strain evidence="1 2">CMES1059</strain>
    </source>
</reference>
<dbReference type="EMBL" id="VUJX02000007">
    <property type="protein sequence ID" value="KAL0934278.1"/>
    <property type="molecule type" value="Genomic_DNA"/>
</dbReference>
<keyword evidence="2" id="KW-1185">Reference proteome</keyword>
<comment type="caution">
    <text evidence="1">The sequence shown here is derived from an EMBL/GenBank/DDBJ whole genome shotgun (WGS) entry which is preliminary data.</text>
</comment>
<gene>
    <name evidence="1" type="ORF">CTRU02_211077</name>
</gene>
<evidence type="ECO:0000313" key="2">
    <source>
        <dbReference type="Proteomes" id="UP000805649"/>
    </source>
</evidence>
<sequence length="443" mass="47778">MLDIYQLNLAGLLLACGVLFSSGSQTKEEAAKKDGRKNPKQQSIQKNQKESQWAFYTVYALVMGSDWLQGPFLYSLYKNEHGISSDLVPTLFTTGFISGAVAGYFIGSLADRHGRKASCLFFCAAYALSCLLTTIPSLPLLFIGRLLGGLGTSLLFSVFESWMVTDFHARRLGEKGLDLSRTFGFMSTVNSVVAIVSGVASEWLVSATGTRKSPFIASIGLLVLAAGFISSQWDENYGSTGQGSPSKASKDKQPSLWTTMTDKRVLTIGLASTMFEGSMYLFVVLWSPVLGAASSSPDNLPYGIIFAAFMASTLLASLLYPRLSAMVSTPSRLLFAVLLAANAVFFALGTGGSRPEQITFWLFCLFEACVGLYFPSMGYLKGKVVDDGVRAQVYGVLRIPLNLFVVLSLMFTNDGEANKVFLACGMLLQASCGALWLMGGQDV</sequence>
<dbReference type="Proteomes" id="UP000805649">
    <property type="component" value="Unassembled WGS sequence"/>
</dbReference>
<organism evidence="1 2">
    <name type="scientific">Colletotrichum truncatum</name>
    <name type="common">Anthracnose fungus</name>
    <name type="synonym">Colletotrichum capsici</name>
    <dbReference type="NCBI Taxonomy" id="5467"/>
    <lineage>
        <taxon>Eukaryota</taxon>
        <taxon>Fungi</taxon>
        <taxon>Dikarya</taxon>
        <taxon>Ascomycota</taxon>
        <taxon>Pezizomycotina</taxon>
        <taxon>Sordariomycetes</taxon>
        <taxon>Hypocreomycetidae</taxon>
        <taxon>Glomerellales</taxon>
        <taxon>Glomerellaceae</taxon>
        <taxon>Colletotrichum</taxon>
        <taxon>Colletotrichum truncatum species complex</taxon>
    </lineage>
</organism>
<proteinExistence type="predicted"/>
<accession>A0ACC3YQS7</accession>
<name>A0ACC3YQS7_COLTU</name>
<protein>
    <submittedName>
        <fullName evidence="1">Major facilitator superfamily transporter domain-containing protein 5</fullName>
    </submittedName>
</protein>
<evidence type="ECO:0000313" key="1">
    <source>
        <dbReference type="EMBL" id="KAL0934278.1"/>
    </source>
</evidence>